<dbReference type="PANTHER" id="PTHR47637">
    <property type="entry name" value="CHAPERONE SURA"/>
    <property type="match status" value="1"/>
</dbReference>
<keyword evidence="1 3" id="KW-0732">Signal</keyword>
<evidence type="ECO:0000256" key="2">
    <source>
        <dbReference type="ARBA" id="ARBA00023110"/>
    </source>
</evidence>
<dbReference type="InterPro" id="IPR015391">
    <property type="entry name" value="SurA_N"/>
</dbReference>
<name>A0A6G4WCD9_9HYPH</name>
<dbReference type="RefSeq" id="WP_165028876.1">
    <property type="nucleotide sequence ID" value="NZ_JAAKZF010000018.1"/>
</dbReference>
<evidence type="ECO:0000313" key="6">
    <source>
        <dbReference type="Proteomes" id="UP001642900"/>
    </source>
</evidence>
<dbReference type="Gene3D" id="1.10.4030.10">
    <property type="entry name" value="Porin chaperone SurA, peptide-binding domain"/>
    <property type="match status" value="1"/>
</dbReference>
<accession>A0A6G4WCD9</accession>
<feature type="signal peptide" evidence="3">
    <location>
        <begin position="1"/>
        <end position="24"/>
    </location>
</feature>
<dbReference type="PANTHER" id="PTHR47637:SF1">
    <property type="entry name" value="CHAPERONE SURA"/>
    <property type="match status" value="1"/>
</dbReference>
<dbReference type="SUPFAM" id="SSF109998">
    <property type="entry name" value="Triger factor/SurA peptide-binding domain-like"/>
    <property type="match status" value="1"/>
</dbReference>
<feature type="chain" id="PRO_5026292031" evidence="3">
    <location>
        <begin position="25"/>
        <end position="312"/>
    </location>
</feature>
<dbReference type="InterPro" id="IPR050280">
    <property type="entry name" value="OMP_Chaperone_SurA"/>
</dbReference>
<dbReference type="InterPro" id="IPR027304">
    <property type="entry name" value="Trigger_fact/SurA_dom_sf"/>
</dbReference>
<proteinExistence type="predicted"/>
<reference evidence="5 6" key="1">
    <citation type="submission" date="2020-02" db="EMBL/GenBank/DDBJ databases">
        <title>Genome sequence of strain CCNWXJ40-4.</title>
        <authorList>
            <person name="Gao J."/>
            <person name="Sun J."/>
        </authorList>
    </citation>
    <scope>NUCLEOTIDE SEQUENCE [LARGE SCALE GENOMIC DNA]</scope>
    <source>
        <strain evidence="5 6">CCNWXJ 40-4</strain>
    </source>
</reference>
<gene>
    <name evidence="5" type="ORF">G6N73_14975</name>
</gene>
<sequence length="312" mass="34465">MFSIGRYLFSASFALAVAAGSVPAAMIASPAAASEIKYVVNNVPVTTYDIQRRAAFLKLQNRKGNLNQMAADEMVEQTLRVAEINRLGIRITDQAVDAAFKRFAGSNKLSPAQMSDILNKAGITEGHFKDFIRSQMGWNQALSARFKSQGGTMSEQDVVRRMLQEGGNKPSATEYMLQQVIFVVPAAEKGKMGQRKREAEAMRARFNGCDSSREFAKGLLDVTVRDLGRVLAPELPPEWADQIKQTKTGGATAVKETDRGVEFIGICSSREVSDDRVAKMVFQSETKTDDQAGELDKKYIAELRKRARIVER</sequence>
<organism evidence="5 6">
    <name type="scientific">Allomesorhizobium camelthorni</name>
    <dbReference type="NCBI Taxonomy" id="475069"/>
    <lineage>
        <taxon>Bacteria</taxon>
        <taxon>Pseudomonadati</taxon>
        <taxon>Pseudomonadota</taxon>
        <taxon>Alphaproteobacteria</taxon>
        <taxon>Hyphomicrobiales</taxon>
        <taxon>Phyllobacteriaceae</taxon>
        <taxon>Allomesorhizobium</taxon>
    </lineage>
</organism>
<evidence type="ECO:0000313" key="5">
    <source>
        <dbReference type="EMBL" id="NGO52465.1"/>
    </source>
</evidence>
<dbReference type="EMBL" id="JAAKZF010000018">
    <property type="protein sequence ID" value="NGO52465.1"/>
    <property type="molecule type" value="Genomic_DNA"/>
</dbReference>
<protein>
    <submittedName>
        <fullName evidence="5">Peptidylprolyl isomerase</fullName>
    </submittedName>
</protein>
<keyword evidence="5" id="KW-0413">Isomerase</keyword>
<dbReference type="GO" id="GO:0003755">
    <property type="term" value="F:peptidyl-prolyl cis-trans isomerase activity"/>
    <property type="evidence" value="ECO:0007669"/>
    <property type="project" value="UniProtKB-KW"/>
</dbReference>
<comment type="caution">
    <text evidence="5">The sequence shown here is derived from an EMBL/GenBank/DDBJ whole genome shotgun (WGS) entry which is preliminary data.</text>
</comment>
<evidence type="ECO:0000259" key="4">
    <source>
        <dbReference type="Pfam" id="PF09312"/>
    </source>
</evidence>
<feature type="domain" description="SurA N-terminal" evidence="4">
    <location>
        <begin position="66"/>
        <end position="136"/>
    </location>
</feature>
<keyword evidence="2" id="KW-0697">Rotamase</keyword>
<evidence type="ECO:0000256" key="1">
    <source>
        <dbReference type="ARBA" id="ARBA00022729"/>
    </source>
</evidence>
<dbReference type="Pfam" id="PF09312">
    <property type="entry name" value="SurA_N"/>
    <property type="match status" value="1"/>
</dbReference>
<dbReference type="Proteomes" id="UP001642900">
    <property type="component" value="Unassembled WGS sequence"/>
</dbReference>
<dbReference type="AlphaFoldDB" id="A0A6G4WCD9"/>
<evidence type="ECO:0000256" key="3">
    <source>
        <dbReference type="SAM" id="SignalP"/>
    </source>
</evidence>
<keyword evidence="6" id="KW-1185">Reference proteome</keyword>